<keyword evidence="2" id="KW-1185">Reference proteome</keyword>
<protein>
    <submittedName>
        <fullName evidence="1">Uncharacterized protein</fullName>
    </submittedName>
</protein>
<dbReference type="EMBL" id="JABFAB010247321">
    <property type="protein sequence ID" value="MBA0673384.1"/>
    <property type="molecule type" value="Genomic_DNA"/>
</dbReference>
<dbReference type="AlphaFoldDB" id="A0A7J8WFD3"/>
<proteinExistence type="predicted"/>
<dbReference type="Proteomes" id="UP000593573">
    <property type="component" value="Unassembled WGS sequence"/>
</dbReference>
<evidence type="ECO:0000313" key="2">
    <source>
        <dbReference type="Proteomes" id="UP000593573"/>
    </source>
</evidence>
<organism evidence="1 2">
    <name type="scientific">Gossypium klotzschianum</name>
    <dbReference type="NCBI Taxonomy" id="34286"/>
    <lineage>
        <taxon>Eukaryota</taxon>
        <taxon>Viridiplantae</taxon>
        <taxon>Streptophyta</taxon>
        <taxon>Embryophyta</taxon>
        <taxon>Tracheophyta</taxon>
        <taxon>Spermatophyta</taxon>
        <taxon>Magnoliopsida</taxon>
        <taxon>eudicotyledons</taxon>
        <taxon>Gunneridae</taxon>
        <taxon>Pentapetalae</taxon>
        <taxon>rosids</taxon>
        <taxon>malvids</taxon>
        <taxon>Malvales</taxon>
        <taxon>Malvaceae</taxon>
        <taxon>Malvoideae</taxon>
        <taxon>Gossypium</taxon>
    </lineage>
</organism>
<gene>
    <name evidence="1" type="ORF">Goklo_024501</name>
</gene>
<sequence length="90" mass="10204">MEKGFLDKVDDNAAIRTWSKTTQQEKGGSLADGYISKLWDFTRISVDLVPTIEEYVALLRCSKFQVDKSLLESCKCANLFEEADDYNGDE</sequence>
<evidence type="ECO:0000313" key="1">
    <source>
        <dbReference type="EMBL" id="MBA0673384.1"/>
    </source>
</evidence>
<name>A0A7J8WFD3_9ROSI</name>
<comment type="caution">
    <text evidence="1">The sequence shown here is derived from an EMBL/GenBank/DDBJ whole genome shotgun (WGS) entry which is preliminary data.</text>
</comment>
<accession>A0A7J8WFD3</accession>
<dbReference type="OrthoDB" id="979197at2759"/>
<reference evidence="1 2" key="1">
    <citation type="journal article" date="2019" name="Genome Biol. Evol.">
        <title>Insights into the evolution of the New World diploid cottons (Gossypium, subgenus Houzingenia) based on genome sequencing.</title>
        <authorList>
            <person name="Grover C.E."/>
            <person name="Arick M.A. 2nd"/>
            <person name="Thrash A."/>
            <person name="Conover J.L."/>
            <person name="Sanders W.S."/>
            <person name="Peterson D.G."/>
            <person name="Frelichowski J.E."/>
            <person name="Scheffler J.A."/>
            <person name="Scheffler B.E."/>
            <person name="Wendel J.F."/>
        </authorList>
    </citation>
    <scope>NUCLEOTIDE SEQUENCE [LARGE SCALE GENOMIC DNA]</scope>
    <source>
        <strain evidence="1">57</strain>
        <tissue evidence="1">Leaf</tissue>
    </source>
</reference>